<dbReference type="SFLD" id="SFLDS00029">
    <property type="entry name" value="Radical_SAM"/>
    <property type="match status" value="1"/>
</dbReference>
<dbReference type="Pfam" id="PF04055">
    <property type="entry name" value="Radical_SAM"/>
    <property type="match status" value="1"/>
</dbReference>
<dbReference type="PANTHER" id="PTHR13932:SF5">
    <property type="entry name" value="RADICAL S-ADENOSYL METHIONINE DOMAIN-CONTAINING PROTEIN 1, MITOCHONDRIAL"/>
    <property type="match status" value="1"/>
</dbReference>
<gene>
    <name evidence="3" type="ORF">IT779_07090</name>
</gene>
<dbReference type="GO" id="GO:0006779">
    <property type="term" value="P:porphyrin-containing compound biosynthetic process"/>
    <property type="evidence" value="ECO:0007669"/>
    <property type="project" value="TreeGrafter"/>
</dbReference>
<dbReference type="SUPFAM" id="SSF102114">
    <property type="entry name" value="Radical SAM enzymes"/>
    <property type="match status" value="1"/>
</dbReference>
<organism evidence="3 4">
    <name type="scientific">Nocardia bovistercoris</name>
    <dbReference type="NCBI Taxonomy" id="2785916"/>
    <lineage>
        <taxon>Bacteria</taxon>
        <taxon>Bacillati</taxon>
        <taxon>Actinomycetota</taxon>
        <taxon>Actinomycetes</taxon>
        <taxon>Mycobacteriales</taxon>
        <taxon>Nocardiaceae</taxon>
        <taxon>Nocardia</taxon>
    </lineage>
</organism>
<sequence length="446" mass="49529">MTHTITAPRPYQNYVYAYPHKTAYRPFTPRPLLADLWAGESRRALSLYLHIPFCEVRCGFCNLFTRVGAPDGLTGRYLDALTRQAEAVRAALGDARPPHFATAAFGGGTPTFLEAGELSRLCDIAERVMGADLRAIPLSVEASPSTATADRLRVLAERGATRLSLGVQSFLDREARAAVRPQRRADVEAALGRVRDAGIPVLNIDLIYGINDQTAATWRQSLDAALAWKPEEIYLYPLYVRPLTGLDRNTDPIAAEREWDGQRLRRYAEGRDHLLAAGYEQVSMRMFRRLDAPPQGPDDYACQTDGMIGLGCGARSYTSGAHYSFDYAVAPREVRTIIDTYTATTDFTRAVCGRVIDGDEAERRYLLQSLLQAEGFAIADYQLRFGRQPRDAFPAELDALAERGWLTDPDSHQLRLSPEGLAYSDAIGPEFFSPDVRAAMAAYEHR</sequence>
<reference evidence="3" key="1">
    <citation type="submission" date="2020-11" db="EMBL/GenBank/DDBJ databases">
        <title>Nocardia NEAU-351.nov., a novel actinomycete isolated from the cow dung.</title>
        <authorList>
            <person name="Zhang X."/>
        </authorList>
    </citation>
    <scope>NUCLEOTIDE SEQUENCE</scope>
    <source>
        <strain evidence="3">NEAU-351</strain>
    </source>
</reference>
<dbReference type="AlphaFoldDB" id="A0A931I9Y6"/>
<evidence type="ECO:0000256" key="1">
    <source>
        <dbReference type="ARBA" id="ARBA00017228"/>
    </source>
</evidence>
<evidence type="ECO:0000313" key="4">
    <source>
        <dbReference type="Proteomes" id="UP000655751"/>
    </source>
</evidence>
<dbReference type="Proteomes" id="UP000655751">
    <property type="component" value="Unassembled WGS sequence"/>
</dbReference>
<dbReference type="PANTHER" id="PTHR13932">
    <property type="entry name" value="COPROPORPHYRINIGEN III OXIDASE"/>
    <property type="match status" value="1"/>
</dbReference>
<dbReference type="GO" id="GO:0003824">
    <property type="term" value="F:catalytic activity"/>
    <property type="evidence" value="ECO:0007669"/>
    <property type="project" value="InterPro"/>
</dbReference>
<proteinExistence type="predicted"/>
<dbReference type="InterPro" id="IPR006638">
    <property type="entry name" value="Elp3/MiaA/NifB-like_rSAM"/>
</dbReference>
<dbReference type="SFLD" id="SFLDG01065">
    <property type="entry name" value="anaerobic_coproporphyrinogen-I"/>
    <property type="match status" value="1"/>
</dbReference>
<dbReference type="EMBL" id="JADMLG010000002">
    <property type="protein sequence ID" value="MBH0776050.1"/>
    <property type="molecule type" value="Genomic_DNA"/>
</dbReference>
<name>A0A931I9Y6_9NOCA</name>
<protein>
    <recommendedName>
        <fullName evidence="1">Heme chaperone HemW</fullName>
    </recommendedName>
</protein>
<accession>A0A931I9Y6</accession>
<dbReference type="PROSITE" id="PS51918">
    <property type="entry name" value="RADICAL_SAM"/>
    <property type="match status" value="1"/>
</dbReference>
<evidence type="ECO:0000313" key="3">
    <source>
        <dbReference type="EMBL" id="MBH0776050.1"/>
    </source>
</evidence>
<dbReference type="RefSeq" id="WP_196148341.1">
    <property type="nucleotide sequence ID" value="NZ_JADMLG010000002.1"/>
</dbReference>
<dbReference type="InterPro" id="IPR034505">
    <property type="entry name" value="Coproporphyrinogen-III_oxidase"/>
</dbReference>
<feature type="domain" description="Radical SAM core" evidence="2">
    <location>
        <begin position="39"/>
        <end position="272"/>
    </location>
</feature>
<evidence type="ECO:0000259" key="2">
    <source>
        <dbReference type="PROSITE" id="PS51918"/>
    </source>
</evidence>
<dbReference type="SMART" id="SM00729">
    <property type="entry name" value="Elp3"/>
    <property type="match status" value="1"/>
</dbReference>
<dbReference type="NCBIfam" id="NF006067">
    <property type="entry name" value="PRK08208.1"/>
    <property type="match status" value="1"/>
</dbReference>
<dbReference type="GO" id="GO:0005737">
    <property type="term" value="C:cytoplasm"/>
    <property type="evidence" value="ECO:0007669"/>
    <property type="project" value="TreeGrafter"/>
</dbReference>
<dbReference type="InterPro" id="IPR007197">
    <property type="entry name" value="rSAM"/>
</dbReference>
<dbReference type="GO" id="GO:0051539">
    <property type="term" value="F:4 iron, 4 sulfur cluster binding"/>
    <property type="evidence" value="ECO:0007669"/>
    <property type="project" value="TreeGrafter"/>
</dbReference>
<dbReference type="InterPro" id="IPR058240">
    <property type="entry name" value="rSAM_sf"/>
</dbReference>
<keyword evidence="4" id="KW-1185">Reference proteome</keyword>
<dbReference type="Gene3D" id="3.30.750.200">
    <property type="match status" value="1"/>
</dbReference>
<comment type="caution">
    <text evidence="3">The sequence shown here is derived from an EMBL/GenBank/DDBJ whole genome shotgun (WGS) entry which is preliminary data.</text>
</comment>